<accession>A0ACC3SUS6</accession>
<name>A0ACC3SUS6_LIPKO</name>
<evidence type="ECO:0000313" key="1">
    <source>
        <dbReference type="EMBL" id="KAK9235382.1"/>
    </source>
</evidence>
<proteinExistence type="predicted"/>
<dbReference type="Proteomes" id="UP001433508">
    <property type="component" value="Unassembled WGS sequence"/>
</dbReference>
<protein>
    <submittedName>
        <fullName evidence="1">Uncharacterized protein</fullName>
    </submittedName>
</protein>
<gene>
    <name evidence="1" type="ORF">V1525DRAFT_271391</name>
</gene>
<reference evidence="2" key="1">
    <citation type="journal article" date="2024" name="Front. Bioeng. Biotechnol.">
        <title>Genome-scale model development and genomic sequencing of the oleaginous clade Lipomyces.</title>
        <authorList>
            <person name="Czajka J.J."/>
            <person name="Han Y."/>
            <person name="Kim J."/>
            <person name="Mondo S.J."/>
            <person name="Hofstad B.A."/>
            <person name="Robles A."/>
            <person name="Haridas S."/>
            <person name="Riley R."/>
            <person name="LaButti K."/>
            <person name="Pangilinan J."/>
            <person name="Andreopoulos W."/>
            <person name="Lipzen A."/>
            <person name="Yan J."/>
            <person name="Wang M."/>
            <person name="Ng V."/>
            <person name="Grigoriev I.V."/>
            <person name="Spatafora J.W."/>
            <person name="Magnuson J.K."/>
            <person name="Baker S.E."/>
            <person name="Pomraning K.R."/>
        </authorList>
    </citation>
    <scope>NUCLEOTIDE SEQUENCE [LARGE SCALE GENOMIC DNA]</scope>
    <source>
        <strain evidence="2">CBS 7786</strain>
    </source>
</reference>
<sequence>MEPVLRALASDSLYLHSLNQDFNQAQQDHKEAKATNAIPLDALREARGGTSAGTHPTKPREFIFDGQSKNLSRFLNRLERDFRLYKDEFPTVKVAYASTGQPRSGWAQQFYRKGPQRVLMDWAAFTRSYHYEGHRSINTGNEQPWARQCSGRDS</sequence>
<comment type="caution">
    <text evidence="1">The sequence shown here is derived from an EMBL/GenBank/DDBJ whole genome shotgun (WGS) entry which is preliminary data.</text>
</comment>
<keyword evidence="2" id="KW-1185">Reference proteome</keyword>
<evidence type="ECO:0000313" key="2">
    <source>
        <dbReference type="Proteomes" id="UP001433508"/>
    </source>
</evidence>
<dbReference type="EMBL" id="MU971418">
    <property type="protein sequence ID" value="KAK9235382.1"/>
    <property type="molecule type" value="Genomic_DNA"/>
</dbReference>
<organism evidence="1 2">
    <name type="scientific">Lipomyces kononenkoae</name>
    <name type="common">Yeast</name>
    <dbReference type="NCBI Taxonomy" id="34357"/>
    <lineage>
        <taxon>Eukaryota</taxon>
        <taxon>Fungi</taxon>
        <taxon>Dikarya</taxon>
        <taxon>Ascomycota</taxon>
        <taxon>Saccharomycotina</taxon>
        <taxon>Lipomycetes</taxon>
        <taxon>Lipomycetales</taxon>
        <taxon>Lipomycetaceae</taxon>
        <taxon>Lipomyces</taxon>
    </lineage>
</organism>